<evidence type="ECO:0000256" key="1">
    <source>
        <dbReference type="SAM" id="MobiDB-lite"/>
    </source>
</evidence>
<dbReference type="GeneID" id="87942894"/>
<proteinExistence type="predicted"/>
<reference evidence="3" key="1">
    <citation type="journal article" date="2023" name="bioRxiv">
        <title>Complete genome of the Medicago anthracnose fungus, Colletotrichum destructivum, reveals a mini-chromosome-like region within a core chromosome.</title>
        <authorList>
            <person name="Lapalu N."/>
            <person name="Simon A."/>
            <person name="Lu A."/>
            <person name="Plaumann P.-L."/>
            <person name="Amselem J."/>
            <person name="Pigne S."/>
            <person name="Auger A."/>
            <person name="Koch C."/>
            <person name="Dallery J.-F."/>
            <person name="O'Connell R.J."/>
        </authorList>
    </citation>
    <scope>NUCLEOTIDE SEQUENCE [LARGE SCALE GENOMIC DNA]</scope>
    <source>
        <strain evidence="3">CBS 520.97</strain>
    </source>
</reference>
<accession>A0AAX4IDQ5</accession>
<protein>
    <submittedName>
        <fullName evidence="2">Uncharacterized protein</fullName>
    </submittedName>
</protein>
<evidence type="ECO:0000313" key="3">
    <source>
        <dbReference type="Proteomes" id="UP001322277"/>
    </source>
</evidence>
<dbReference type="Proteomes" id="UP001322277">
    <property type="component" value="Chromosome 4"/>
</dbReference>
<feature type="region of interest" description="Disordered" evidence="1">
    <location>
        <begin position="27"/>
        <end position="53"/>
    </location>
</feature>
<evidence type="ECO:0000313" key="2">
    <source>
        <dbReference type="EMBL" id="WQF81377.1"/>
    </source>
</evidence>
<organism evidence="2 3">
    <name type="scientific">Colletotrichum destructivum</name>
    <dbReference type="NCBI Taxonomy" id="34406"/>
    <lineage>
        <taxon>Eukaryota</taxon>
        <taxon>Fungi</taxon>
        <taxon>Dikarya</taxon>
        <taxon>Ascomycota</taxon>
        <taxon>Pezizomycotina</taxon>
        <taxon>Sordariomycetes</taxon>
        <taxon>Hypocreomycetidae</taxon>
        <taxon>Glomerellales</taxon>
        <taxon>Glomerellaceae</taxon>
        <taxon>Colletotrichum</taxon>
        <taxon>Colletotrichum destructivum species complex</taxon>
    </lineage>
</organism>
<dbReference type="EMBL" id="CP137308">
    <property type="protein sequence ID" value="WQF81377.1"/>
    <property type="molecule type" value="Genomic_DNA"/>
</dbReference>
<dbReference type="RefSeq" id="XP_062778601.1">
    <property type="nucleotide sequence ID" value="XM_062922550.1"/>
</dbReference>
<sequence>MTLPLRDESSFCRPLYKVFARPLRSKSAYPPSIHFSPEGTTHSSDRLPHSTVSHTGKAPWSPWFLDPVASCDCWLSLH</sequence>
<name>A0AAX4IDQ5_9PEZI</name>
<dbReference type="AlphaFoldDB" id="A0AAX4IDQ5"/>
<gene>
    <name evidence="2" type="ORF">CDEST_06391</name>
</gene>
<keyword evidence="3" id="KW-1185">Reference proteome</keyword>
<dbReference type="KEGG" id="cdet:87942894"/>